<evidence type="ECO:0000313" key="2">
    <source>
        <dbReference type="Proteomes" id="UP000053989"/>
    </source>
</evidence>
<proteinExistence type="predicted"/>
<dbReference type="AlphaFoldDB" id="A0A0C3EEF9"/>
<reference evidence="2" key="2">
    <citation type="submission" date="2015-01" db="EMBL/GenBank/DDBJ databases">
        <title>Evolutionary Origins and Diversification of the Mycorrhizal Mutualists.</title>
        <authorList>
            <consortium name="DOE Joint Genome Institute"/>
            <consortium name="Mycorrhizal Genomics Consortium"/>
            <person name="Kohler A."/>
            <person name="Kuo A."/>
            <person name="Nagy L.G."/>
            <person name="Floudas D."/>
            <person name="Copeland A."/>
            <person name="Barry K.W."/>
            <person name="Cichocki N."/>
            <person name="Veneault-Fourrey C."/>
            <person name="LaButti K."/>
            <person name="Lindquist E.A."/>
            <person name="Lipzen A."/>
            <person name="Lundell T."/>
            <person name="Morin E."/>
            <person name="Murat C."/>
            <person name="Riley R."/>
            <person name="Ohm R."/>
            <person name="Sun H."/>
            <person name="Tunlid A."/>
            <person name="Henrissat B."/>
            <person name="Grigoriev I.V."/>
            <person name="Hibbett D.S."/>
            <person name="Martin F."/>
        </authorList>
    </citation>
    <scope>NUCLEOTIDE SEQUENCE [LARGE SCALE GENOMIC DNA]</scope>
    <source>
        <strain evidence="2">Foug A</strain>
    </source>
</reference>
<evidence type="ECO:0000313" key="1">
    <source>
        <dbReference type="EMBL" id="KIM66674.1"/>
    </source>
</evidence>
<sequence>MEGTVCQVLWIRQSNVEMLSQPHNPAEPHTPVEAPPQSSSPFLHRAILSSALWSALLFCL</sequence>
<protein>
    <submittedName>
        <fullName evidence="1">Uncharacterized protein</fullName>
    </submittedName>
</protein>
<gene>
    <name evidence="1" type="ORF">SCLCIDRAFT_293525</name>
</gene>
<name>A0A0C3EEF9_9AGAM</name>
<organism evidence="1 2">
    <name type="scientific">Scleroderma citrinum Foug A</name>
    <dbReference type="NCBI Taxonomy" id="1036808"/>
    <lineage>
        <taxon>Eukaryota</taxon>
        <taxon>Fungi</taxon>
        <taxon>Dikarya</taxon>
        <taxon>Basidiomycota</taxon>
        <taxon>Agaricomycotina</taxon>
        <taxon>Agaricomycetes</taxon>
        <taxon>Agaricomycetidae</taxon>
        <taxon>Boletales</taxon>
        <taxon>Sclerodermatineae</taxon>
        <taxon>Sclerodermataceae</taxon>
        <taxon>Scleroderma</taxon>
    </lineage>
</organism>
<reference evidence="1 2" key="1">
    <citation type="submission" date="2014-04" db="EMBL/GenBank/DDBJ databases">
        <authorList>
            <consortium name="DOE Joint Genome Institute"/>
            <person name="Kuo A."/>
            <person name="Kohler A."/>
            <person name="Nagy L.G."/>
            <person name="Floudas D."/>
            <person name="Copeland A."/>
            <person name="Barry K.W."/>
            <person name="Cichocki N."/>
            <person name="Veneault-Fourrey C."/>
            <person name="LaButti K."/>
            <person name="Lindquist E.A."/>
            <person name="Lipzen A."/>
            <person name="Lundell T."/>
            <person name="Morin E."/>
            <person name="Murat C."/>
            <person name="Sun H."/>
            <person name="Tunlid A."/>
            <person name="Henrissat B."/>
            <person name="Grigoriev I.V."/>
            <person name="Hibbett D.S."/>
            <person name="Martin F."/>
            <person name="Nordberg H.P."/>
            <person name="Cantor M.N."/>
            <person name="Hua S.X."/>
        </authorList>
    </citation>
    <scope>NUCLEOTIDE SEQUENCE [LARGE SCALE GENOMIC DNA]</scope>
    <source>
        <strain evidence="1 2">Foug A</strain>
    </source>
</reference>
<accession>A0A0C3EEF9</accession>
<dbReference type="InParanoid" id="A0A0C3EEF9"/>
<dbReference type="HOGENOM" id="CLU_2943113_0_0_1"/>
<dbReference type="Proteomes" id="UP000053989">
    <property type="component" value="Unassembled WGS sequence"/>
</dbReference>
<keyword evidence="2" id="KW-1185">Reference proteome</keyword>
<dbReference type="EMBL" id="KN822016">
    <property type="protein sequence ID" value="KIM66674.1"/>
    <property type="molecule type" value="Genomic_DNA"/>
</dbReference>